<reference evidence="2" key="1">
    <citation type="submission" date="2020-08" db="EMBL/GenBank/DDBJ databases">
        <title>Multicomponent nature underlies the extraordinary mechanical properties of spider dragline silk.</title>
        <authorList>
            <person name="Kono N."/>
            <person name="Nakamura H."/>
            <person name="Mori M."/>
            <person name="Yoshida Y."/>
            <person name="Ohtoshi R."/>
            <person name="Malay A.D."/>
            <person name="Moran D.A.P."/>
            <person name="Tomita M."/>
            <person name="Numata K."/>
            <person name="Arakawa K."/>
        </authorList>
    </citation>
    <scope>NUCLEOTIDE SEQUENCE</scope>
</reference>
<keyword evidence="3" id="KW-1185">Reference proteome</keyword>
<evidence type="ECO:0000313" key="3">
    <source>
        <dbReference type="Proteomes" id="UP000887013"/>
    </source>
</evidence>
<sequence>MHYCARASSVPTKSRTMLALPVSKSELCIKRNTFLVYRGGEGKNGRLTEEVDEKPEKHGILCHELFKMILKFDPKNDDISLCLSIFERQAKRVEVDAKDWASELSTVLHTDLVQSIARELEENFDNYTHILKNRQAEKLDGYDSVRNGRRSSNITNDREKRENKRGQLPFRTQRKCIKSVLKPAKHRHQQ</sequence>
<protein>
    <submittedName>
        <fullName evidence="2">Uncharacterized protein</fullName>
    </submittedName>
</protein>
<evidence type="ECO:0000256" key="1">
    <source>
        <dbReference type="SAM" id="MobiDB-lite"/>
    </source>
</evidence>
<feature type="region of interest" description="Disordered" evidence="1">
    <location>
        <begin position="141"/>
        <end position="169"/>
    </location>
</feature>
<gene>
    <name evidence="2" type="primary">AVEN_27920_1</name>
    <name evidence="2" type="ORF">NPIL_92291</name>
</gene>
<feature type="compositionally biased region" description="Basic and acidic residues" evidence="1">
    <location>
        <begin position="156"/>
        <end position="165"/>
    </location>
</feature>
<dbReference type="AlphaFoldDB" id="A0A8X6P7Y8"/>
<accession>A0A8X6P7Y8</accession>
<proteinExistence type="predicted"/>
<evidence type="ECO:0000313" key="2">
    <source>
        <dbReference type="EMBL" id="GFT56679.1"/>
    </source>
</evidence>
<name>A0A8X6P7Y8_NEPPI</name>
<organism evidence="2 3">
    <name type="scientific">Nephila pilipes</name>
    <name type="common">Giant wood spider</name>
    <name type="synonym">Nephila maculata</name>
    <dbReference type="NCBI Taxonomy" id="299642"/>
    <lineage>
        <taxon>Eukaryota</taxon>
        <taxon>Metazoa</taxon>
        <taxon>Ecdysozoa</taxon>
        <taxon>Arthropoda</taxon>
        <taxon>Chelicerata</taxon>
        <taxon>Arachnida</taxon>
        <taxon>Araneae</taxon>
        <taxon>Araneomorphae</taxon>
        <taxon>Entelegynae</taxon>
        <taxon>Araneoidea</taxon>
        <taxon>Nephilidae</taxon>
        <taxon>Nephila</taxon>
    </lineage>
</organism>
<dbReference type="EMBL" id="BMAW01066861">
    <property type="protein sequence ID" value="GFT56679.1"/>
    <property type="molecule type" value="Genomic_DNA"/>
</dbReference>
<dbReference type="Proteomes" id="UP000887013">
    <property type="component" value="Unassembled WGS sequence"/>
</dbReference>
<comment type="caution">
    <text evidence="2">The sequence shown here is derived from an EMBL/GenBank/DDBJ whole genome shotgun (WGS) entry which is preliminary data.</text>
</comment>